<dbReference type="SUPFAM" id="SSF55486">
    <property type="entry name" value="Metalloproteases ('zincins'), catalytic domain"/>
    <property type="match status" value="1"/>
</dbReference>
<reference evidence="2 3" key="1">
    <citation type="submission" date="2023-07" db="EMBL/GenBank/DDBJ databases">
        <title>Genomic Encyclopedia of Type Strains, Phase IV (KMG-IV): sequencing the most valuable type-strain genomes for metagenomic binning, comparative biology and taxonomic classification.</title>
        <authorList>
            <person name="Goeker M."/>
        </authorList>
    </citation>
    <scope>NUCLEOTIDE SEQUENCE [LARGE SCALE GENOMIC DNA]</scope>
    <source>
        <strain evidence="2 3">DSM 45903</strain>
    </source>
</reference>
<dbReference type="InterPro" id="IPR027268">
    <property type="entry name" value="Peptidase_M4/M1_CTD_sf"/>
</dbReference>
<keyword evidence="2" id="KW-0378">Hydrolase</keyword>
<comment type="caution">
    <text evidence="2">The sequence shown here is derived from an EMBL/GenBank/DDBJ whole genome shotgun (WGS) entry which is preliminary data.</text>
</comment>
<proteinExistence type="predicted"/>
<dbReference type="EMBL" id="JAVDQG010000002">
    <property type="protein sequence ID" value="MDR6225022.1"/>
    <property type="molecule type" value="Genomic_DNA"/>
</dbReference>
<dbReference type="Pfam" id="PF01433">
    <property type="entry name" value="Peptidase_M1"/>
    <property type="match status" value="1"/>
</dbReference>
<gene>
    <name evidence="2" type="ORF">JOE21_001013</name>
</gene>
<organism evidence="2 3">
    <name type="scientific">Desmospora profundinema</name>
    <dbReference type="NCBI Taxonomy" id="1571184"/>
    <lineage>
        <taxon>Bacteria</taxon>
        <taxon>Bacillati</taxon>
        <taxon>Bacillota</taxon>
        <taxon>Bacilli</taxon>
        <taxon>Bacillales</taxon>
        <taxon>Thermoactinomycetaceae</taxon>
        <taxon>Desmospora</taxon>
    </lineage>
</organism>
<dbReference type="InterPro" id="IPR014782">
    <property type="entry name" value="Peptidase_M1_dom"/>
</dbReference>
<dbReference type="PANTHER" id="PTHR45726:SF3">
    <property type="entry name" value="LEUKOTRIENE A-4 HYDROLASE"/>
    <property type="match status" value="1"/>
</dbReference>
<evidence type="ECO:0000259" key="1">
    <source>
        <dbReference type="Pfam" id="PF01433"/>
    </source>
</evidence>
<evidence type="ECO:0000313" key="2">
    <source>
        <dbReference type="EMBL" id="MDR6225022.1"/>
    </source>
</evidence>
<dbReference type="CDD" id="cd09604">
    <property type="entry name" value="M1_APN_like"/>
    <property type="match status" value="1"/>
</dbReference>
<dbReference type="RefSeq" id="WP_309863132.1">
    <property type="nucleotide sequence ID" value="NZ_JAVDQG010000002.1"/>
</dbReference>
<feature type="domain" description="Peptidase M1 membrane alanine aminopeptidase" evidence="1">
    <location>
        <begin position="267"/>
        <end position="468"/>
    </location>
</feature>
<dbReference type="Gene3D" id="1.10.390.10">
    <property type="entry name" value="Neutral Protease Domain 2"/>
    <property type="match status" value="1"/>
</dbReference>
<dbReference type="Gene3D" id="2.60.40.1730">
    <property type="entry name" value="tricorn interacting facor f3 domain"/>
    <property type="match status" value="1"/>
</dbReference>
<dbReference type="InterPro" id="IPR034015">
    <property type="entry name" value="M1_LTA4H"/>
</dbReference>
<evidence type="ECO:0000313" key="3">
    <source>
        <dbReference type="Proteomes" id="UP001185012"/>
    </source>
</evidence>
<dbReference type="GO" id="GO:0004177">
    <property type="term" value="F:aminopeptidase activity"/>
    <property type="evidence" value="ECO:0007669"/>
    <property type="project" value="UniProtKB-KW"/>
</dbReference>
<dbReference type="InterPro" id="IPR042097">
    <property type="entry name" value="Aminopeptidase_N-like_N_sf"/>
</dbReference>
<keyword evidence="3" id="KW-1185">Reference proteome</keyword>
<dbReference type="Proteomes" id="UP001185012">
    <property type="component" value="Unassembled WGS sequence"/>
</dbReference>
<dbReference type="PANTHER" id="PTHR45726">
    <property type="entry name" value="LEUKOTRIENE A-4 HYDROLASE"/>
    <property type="match status" value="1"/>
</dbReference>
<protein>
    <submittedName>
        <fullName evidence="2">Aminopeptidase N</fullName>
    </submittedName>
</protein>
<keyword evidence="2" id="KW-0645">Protease</keyword>
<keyword evidence="2" id="KW-0031">Aminopeptidase</keyword>
<accession>A0ABU1IKF0</accession>
<name>A0ABU1IKF0_9BACL</name>
<sequence>MRIRGYRGFILAILMAAMLTGIWSPSAEALSQPAGERPHYQLEATYSAKDQTVRGHMKVRLPDRREKAWKDVYFHLYPNAFKDWKWGAESRPEKPGHLKVSQVKVDGEKASAKEKGTLLRIQLDRPLADGKTALVEMDYELKLPKGGTRLNVYGNTAFLAQWYPMLAVHDDEGWHTDPYTTTGDPFFSQISDFEVTLQLPEGYQVISSARDPEQTSSTVTLRQERVRDFAAVITKDYEPIYGKVDDIRVNLWYLKGMEDVAQPLHDAAISSLSFFGKKFGAYPYEEVDVVLGETGYGIAGMEYPGLVTSVARIPTRKGEQPAINVVAHELAHQWWYGVVGNNQVKEPWLDEGLTTFSELLYMHEEKGEDERELLMRAAQRTDEIHKEKGVTSVESLYKYSDPIYGLMVYTRPAAMMWELVEKLGKEKVLEILHTYYDRYQFQTATTEDFIRVANETAGQDLRPFFDRWLFFKGER</sequence>